<evidence type="ECO:0000256" key="1">
    <source>
        <dbReference type="ARBA" id="ARBA00004245"/>
    </source>
</evidence>
<feature type="compositionally biased region" description="Low complexity" evidence="6">
    <location>
        <begin position="20"/>
        <end position="81"/>
    </location>
</feature>
<dbReference type="GO" id="GO:0043015">
    <property type="term" value="F:gamma-tubulin binding"/>
    <property type="evidence" value="ECO:0007669"/>
    <property type="project" value="InterPro"/>
</dbReference>
<keyword evidence="5" id="KW-0206">Cytoskeleton</keyword>
<dbReference type="InterPro" id="IPR007259">
    <property type="entry name" value="GCP"/>
</dbReference>
<comment type="subcellular location">
    <subcellularLocation>
        <location evidence="1">Cytoplasm</location>
        <location evidence="1">Cytoskeleton</location>
    </subcellularLocation>
</comment>
<feature type="region of interest" description="Disordered" evidence="6">
    <location>
        <begin position="1081"/>
        <end position="1102"/>
    </location>
</feature>
<dbReference type="PANTHER" id="PTHR19302">
    <property type="entry name" value="GAMMA TUBULIN COMPLEX PROTEIN"/>
    <property type="match status" value="1"/>
</dbReference>
<organism evidence="9 10">
    <name type="scientific">Jaapia argillacea MUCL 33604</name>
    <dbReference type="NCBI Taxonomy" id="933084"/>
    <lineage>
        <taxon>Eukaryota</taxon>
        <taxon>Fungi</taxon>
        <taxon>Dikarya</taxon>
        <taxon>Basidiomycota</taxon>
        <taxon>Agaricomycotina</taxon>
        <taxon>Agaricomycetes</taxon>
        <taxon>Agaricomycetidae</taxon>
        <taxon>Jaapiales</taxon>
        <taxon>Jaapiaceae</taxon>
        <taxon>Jaapia</taxon>
    </lineage>
</organism>
<dbReference type="GO" id="GO:0007020">
    <property type="term" value="P:microtubule nucleation"/>
    <property type="evidence" value="ECO:0007669"/>
    <property type="project" value="InterPro"/>
</dbReference>
<feature type="compositionally biased region" description="Basic and acidic residues" evidence="6">
    <location>
        <begin position="307"/>
        <end position="324"/>
    </location>
</feature>
<dbReference type="AlphaFoldDB" id="A0A067QL10"/>
<evidence type="ECO:0000259" key="8">
    <source>
        <dbReference type="Pfam" id="PF17681"/>
    </source>
</evidence>
<feature type="domain" description="Gamma tubulin complex component C-terminal" evidence="7">
    <location>
        <begin position="807"/>
        <end position="1075"/>
    </location>
</feature>
<gene>
    <name evidence="9" type="ORF">JAAARDRAFT_219284</name>
</gene>
<feature type="compositionally biased region" description="Acidic residues" evidence="6">
    <location>
        <begin position="254"/>
        <end position="267"/>
    </location>
</feature>
<dbReference type="GO" id="GO:0000930">
    <property type="term" value="C:gamma-tubulin complex"/>
    <property type="evidence" value="ECO:0007669"/>
    <property type="project" value="UniProtKB-ARBA"/>
</dbReference>
<dbReference type="InterPro" id="IPR042241">
    <property type="entry name" value="GCP_C_sf"/>
</dbReference>
<comment type="similarity">
    <text evidence="2">Belongs to the TUBGCP family.</text>
</comment>
<name>A0A067QL10_9AGAM</name>
<dbReference type="Pfam" id="PF17681">
    <property type="entry name" value="GCP_N_terminal"/>
    <property type="match status" value="1"/>
</dbReference>
<dbReference type="Pfam" id="PF04130">
    <property type="entry name" value="GCP_C_terminal"/>
    <property type="match status" value="1"/>
</dbReference>
<dbReference type="OrthoDB" id="66546at2759"/>
<feature type="compositionally biased region" description="Acidic residues" evidence="6">
    <location>
        <begin position="1081"/>
        <end position="1096"/>
    </location>
</feature>
<keyword evidence="10" id="KW-1185">Reference proteome</keyword>
<feature type="region of interest" description="Disordered" evidence="6">
    <location>
        <begin position="254"/>
        <end position="324"/>
    </location>
</feature>
<dbReference type="GO" id="GO:0051321">
    <property type="term" value="P:meiotic cell cycle"/>
    <property type="evidence" value="ECO:0007669"/>
    <property type="project" value="TreeGrafter"/>
</dbReference>
<dbReference type="EMBL" id="KL197709">
    <property type="protein sequence ID" value="KDQ64207.1"/>
    <property type="molecule type" value="Genomic_DNA"/>
</dbReference>
<dbReference type="GO" id="GO:0031122">
    <property type="term" value="P:cytoplasmic microtubule organization"/>
    <property type="evidence" value="ECO:0007669"/>
    <property type="project" value="TreeGrafter"/>
</dbReference>
<dbReference type="HOGENOM" id="CLU_286852_0_0_1"/>
<keyword evidence="3" id="KW-0963">Cytoplasm</keyword>
<dbReference type="InterPro" id="IPR040457">
    <property type="entry name" value="GCP_C"/>
</dbReference>
<accession>A0A067QL10</accession>
<dbReference type="GO" id="GO:0000278">
    <property type="term" value="P:mitotic cell cycle"/>
    <property type="evidence" value="ECO:0007669"/>
    <property type="project" value="TreeGrafter"/>
</dbReference>
<evidence type="ECO:0000256" key="5">
    <source>
        <dbReference type="ARBA" id="ARBA00023212"/>
    </source>
</evidence>
<dbReference type="STRING" id="933084.A0A067QL10"/>
<dbReference type="GO" id="GO:0051011">
    <property type="term" value="F:microtubule minus-end binding"/>
    <property type="evidence" value="ECO:0007669"/>
    <property type="project" value="TreeGrafter"/>
</dbReference>
<protein>
    <recommendedName>
        <fullName evidence="11">Spindle pole body component</fullName>
    </recommendedName>
</protein>
<evidence type="ECO:0000256" key="4">
    <source>
        <dbReference type="ARBA" id="ARBA00022701"/>
    </source>
</evidence>
<dbReference type="PANTHER" id="PTHR19302:SF33">
    <property type="entry name" value="GAMMA-TUBULIN COMPLEX COMPONENT 5"/>
    <property type="match status" value="1"/>
</dbReference>
<dbReference type="Proteomes" id="UP000027265">
    <property type="component" value="Unassembled WGS sequence"/>
</dbReference>
<dbReference type="InParanoid" id="A0A067QL10"/>
<evidence type="ECO:0000259" key="7">
    <source>
        <dbReference type="Pfam" id="PF04130"/>
    </source>
</evidence>
<evidence type="ECO:0000313" key="10">
    <source>
        <dbReference type="Proteomes" id="UP000027265"/>
    </source>
</evidence>
<reference evidence="10" key="1">
    <citation type="journal article" date="2014" name="Proc. Natl. Acad. Sci. U.S.A.">
        <title>Extensive sampling of basidiomycete genomes demonstrates inadequacy of the white-rot/brown-rot paradigm for wood decay fungi.</title>
        <authorList>
            <person name="Riley R."/>
            <person name="Salamov A.A."/>
            <person name="Brown D.W."/>
            <person name="Nagy L.G."/>
            <person name="Floudas D."/>
            <person name="Held B.W."/>
            <person name="Levasseur A."/>
            <person name="Lombard V."/>
            <person name="Morin E."/>
            <person name="Otillar R."/>
            <person name="Lindquist E.A."/>
            <person name="Sun H."/>
            <person name="LaButti K.M."/>
            <person name="Schmutz J."/>
            <person name="Jabbour D."/>
            <person name="Luo H."/>
            <person name="Baker S.E."/>
            <person name="Pisabarro A.G."/>
            <person name="Walton J.D."/>
            <person name="Blanchette R.A."/>
            <person name="Henrissat B."/>
            <person name="Martin F."/>
            <person name="Cullen D."/>
            <person name="Hibbett D.S."/>
            <person name="Grigoriev I.V."/>
        </authorList>
    </citation>
    <scope>NUCLEOTIDE SEQUENCE [LARGE SCALE GENOMIC DNA]</scope>
    <source>
        <strain evidence="10">MUCL 33604</strain>
    </source>
</reference>
<feature type="region of interest" description="Disordered" evidence="6">
    <location>
        <begin position="1"/>
        <end position="87"/>
    </location>
</feature>
<dbReference type="GO" id="GO:0005816">
    <property type="term" value="C:spindle pole body"/>
    <property type="evidence" value="ECO:0007669"/>
    <property type="project" value="UniProtKB-ARBA"/>
</dbReference>
<feature type="domain" description="Gamma tubulin complex component protein N-terminal" evidence="8">
    <location>
        <begin position="389"/>
        <end position="801"/>
    </location>
</feature>
<sequence length="1162" mass="129460">MFPSSSSGALQRPKSRTSHTRPPSSSSLRPSSSAPIRPSSSASVRPPSSASTRPPSSASRRPPSSASTRPTSRTTIRPTSRQASSRLIPFYPTLITQVLGLHEHVEGGDEQTEEDEVRWRNAMEFVSESLSGHGTKSVGVDMDVMDKQIRGHAQKARINMRDKWAEALEVAYSKLKEHVKCQKDLDTEVKMARLPDHLQFLLMLSTPPTSQMLANASTYLERLKHPPPPPATLTWKEIIQDEPFEGDHWAGIFDEEEGSEDSELSDWGEERDRDIDTDTDFGFGLRGRGESVSSLDPEEVHPIPNHKNLEEERDPRRSWAHRQGVEEMKEGQYWRDEWVSDVDSRGERVFDIGDSSTLGPAMRRVLGEGLGAKIDGVVRERYINEVDAVREILIGLQGRKNLLIEWQSGGQQGSMFIPSPTSPRLVHLTLGSQHSIISSFARIATTVQHLRKFVEVVFELSRVYPTTKGAGERYAKSGRRHTKTLEAYAEAVDVELRTFDSWCAGREEQMLRASFGVVPEGEGKGLVASLLSLEKALRDEFGEVFGVLLDVTRRVMLRATSRSPLPPSSSTTAQTTDLYVLASLPTQQPPSHQTTYLLNVLLGCVSENMSMGDGRTADGVMRVFGRSVEVVWGWVGEWLWGGMEVSEPGLGPGFTGGGDGRGVDEEFFVEDNGFGIGDPEFWVEGLTLRGGDWDVYGRKEKGKKSVPVFLEGVAEDLLSGGKSMGLLRALELVGGVGEGRVWVSFQELLVRSCEEGGKVRGDGPRSGISSVSPDALSRLVFDELLPYCQTAQGRLTRVLCEECEMWRHLGAIEDIYLMRRGDEMSHFVDTLFAKMDTRQHWSDFHFLNSTFTDIVQSSTKKWVEPSLVRLSYRGNKDSSITRTVKAIDGLAIEYAAPFPLTYLFGGRAIGIYNSILVFLVQMRRAKSVLDRILVRGAIGGMGREGSELKMFYAMRSKLSWFINTLLDFVVTNVLHTQVLRFHEGLRKAKSLDEMIQLHDDHLEKLQGRCLLQDHTSALDRAVQSVLDMSLYFSDCFVAFAGDTTHDISRVSLVMTRRHRSRHQRRQRKNIIGFSQSLLELGDDDDSDSDSEHDDAPEPSFSLGASSISLAEEDFFVRLDKMGSELDGLVRFVRRGVESLAGGTNEAAQAFGVLAFALEDWDR</sequence>
<evidence type="ECO:0000256" key="2">
    <source>
        <dbReference type="ARBA" id="ARBA00010337"/>
    </source>
</evidence>
<keyword evidence="4" id="KW-0493">Microtubule</keyword>
<evidence type="ECO:0000313" key="9">
    <source>
        <dbReference type="EMBL" id="KDQ64207.1"/>
    </source>
</evidence>
<dbReference type="GO" id="GO:0005874">
    <property type="term" value="C:microtubule"/>
    <property type="evidence" value="ECO:0007669"/>
    <property type="project" value="UniProtKB-KW"/>
</dbReference>
<dbReference type="GO" id="GO:0051225">
    <property type="term" value="P:spindle assembly"/>
    <property type="evidence" value="ECO:0007669"/>
    <property type="project" value="TreeGrafter"/>
</dbReference>
<dbReference type="InterPro" id="IPR041470">
    <property type="entry name" value="GCP_N"/>
</dbReference>
<evidence type="ECO:0008006" key="11">
    <source>
        <dbReference type="Google" id="ProtNLM"/>
    </source>
</evidence>
<dbReference type="GO" id="GO:0000922">
    <property type="term" value="C:spindle pole"/>
    <property type="evidence" value="ECO:0007669"/>
    <property type="project" value="InterPro"/>
</dbReference>
<evidence type="ECO:0000256" key="3">
    <source>
        <dbReference type="ARBA" id="ARBA00022490"/>
    </source>
</evidence>
<evidence type="ECO:0000256" key="6">
    <source>
        <dbReference type="SAM" id="MobiDB-lite"/>
    </source>
</evidence>
<dbReference type="Gene3D" id="1.20.120.1900">
    <property type="entry name" value="Gamma-tubulin complex, C-terminal domain"/>
    <property type="match status" value="1"/>
</dbReference>
<proteinExistence type="inferred from homology"/>